<evidence type="ECO:0000259" key="3">
    <source>
        <dbReference type="SMART" id="SM00062"/>
    </source>
</evidence>
<dbReference type="AlphaFoldDB" id="A0A238Y275"/>
<evidence type="ECO:0000256" key="2">
    <source>
        <dbReference type="SAM" id="SignalP"/>
    </source>
</evidence>
<organism evidence="4 5">
    <name type="scientific">Humidesulfovibrio mexicanus</name>
    <dbReference type="NCBI Taxonomy" id="147047"/>
    <lineage>
        <taxon>Bacteria</taxon>
        <taxon>Pseudomonadati</taxon>
        <taxon>Thermodesulfobacteriota</taxon>
        <taxon>Desulfovibrionia</taxon>
        <taxon>Desulfovibrionales</taxon>
        <taxon>Desulfovibrionaceae</taxon>
        <taxon>Humidesulfovibrio</taxon>
    </lineage>
</organism>
<dbReference type="InterPro" id="IPR001638">
    <property type="entry name" value="Solute-binding_3/MltF_N"/>
</dbReference>
<feature type="signal peptide" evidence="2">
    <location>
        <begin position="1"/>
        <end position="21"/>
    </location>
</feature>
<keyword evidence="5" id="KW-1185">Reference proteome</keyword>
<dbReference type="SUPFAM" id="SSF53850">
    <property type="entry name" value="Periplasmic binding protein-like II"/>
    <property type="match status" value="1"/>
</dbReference>
<dbReference type="PANTHER" id="PTHR35936">
    <property type="entry name" value="MEMBRANE-BOUND LYTIC MUREIN TRANSGLYCOSYLASE F"/>
    <property type="match status" value="1"/>
</dbReference>
<feature type="domain" description="Solute-binding protein family 3/N-terminal" evidence="3">
    <location>
        <begin position="43"/>
        <end position="268"/>
    </location>
</feature>
<feature type="chain" id="PRO_5013189811" evidence="2">
    <location>
        <begin position="22"/>
        <end position="277"/>
    </location>
</feature>
<dbReference type="EMBL" id="FZOC01000001">
    <property type="protein sequence ID" value="SNR65227.1"/>
    <property type="molecule type" value="Genomic_DNA"/>
</dbReference>
<reference evidence="4 5" key="1">
    <citation type="submission" date="2017-06" db="EMBL/GenBank/DDBJ databases">
        <authorList>
            <person name="Kim H.J."/>
            <person name="Triplett B.A."/>
        </authorList>
    </citation>
    <scope>NUCLEOTIDE SEQUENCE [LARGE SCALE GENOMIC DNA]</scope>
    <source>
        <strain evidence="4 5">DSM 13116</strain>
    </source>
</reference>
<keyword evidence="1 2" id="KW-0732">Signal</keyword>
<dbReference type="RefSeq" id="WP_089271596.1">
    <property type="nucleotide sequence ID" value="NZ_FZOC01000001.1"/>
</dbReference>
<dbReference type="OrthoDB" id="5419186at2"/>
<evidence type="ECO:0000256" key="1">
    <source>
        <dbReference type="ARBA" id="ARBA00022729"/>
    </source>
</evidence>
<proteinExistence type="predicted"/>
<dbReference type="Pfam" id="PF00497">
    <property type="entry name" value="SBP_bac_3"/>
    <property type="match status" value="1"/>
</dbReference>
<sequence>MRAIVLLLLLSCLCLASPASADAPAAAASQEREASELAAQCPELVYTANPNYPPYHWVDSKGRLVGASVDLLKLAAPPGVRLKPVALPWKRALLLAERGEIDLILSLRITPERSRYLTFVPARAFPNPIVVFVRKNRAFPFTSWADLKGRRGGLSMGDTFGAGFDEYWRAELSLEEAKDMEGNFKKLHAGRIDYFVTSRYVGEAYAARHPEMADIVPLGAPISEQDIHFGFSRRSPCAALSRYISRRLRELDRSGVSERLLTEHLRRLRLGAGAQTR</sequence>
<protein>
    <submittedName>
        <fullName evidence="4">Amino acid ABC transporter substrate-binding protein, PAAT family</fullName>
    </submittedName>
</protein>
<dbReference type="PANTHER" id="PTHR35936:SF35">
    <property type="entry name" value="L-CYSTINE-BINDING PROTEIN TCYJ"/>
    <property type="match status" value="1"/>
</dbReference>
<accession>A0A238Y275</accession>
<gene>
    <name evidence="4" type="ORF">SAMN04488503_0624</name>
</gene>
<evidence type="ECO:0000313" key="5">
    <source>
        <dbReference type="Proteomes" id="UP000198324"/>
    </source>
</evidence>
<evidence type="ECO:0000313" key="4">
    <source>
        <dbReference type="EMBL" id="SNR65227.1"/>
    </source>
</evidence>
<dbReference type="SMART" id="SM00062">
    <property type="entry name" value="PBPb"/>
    <property type="match status" value="1"/>
</dbReference>
<dbReference type="Gene3D" id="3.40.190.10">
    <property type="entry name" value="Periplasmic binding protein-like II"/>
    <property type="match status" value="2"/>
</dbReference>
<name>A0A238Y275_9BACT</name>
<dbReference type="Proteomes" id="UP000198324">
    <property type="component" value="Unassembled WGS sequence"/>
</dbReference>